<dbReference type="InterPro" id="IPR001806">
    <property type="entry name" value="Small_GTPase"/>
</dbReference>
<gene>
    <name evidence="3" type="ORF">GWI33_011583</name>
</gene>
<dbReference type="SMART" id="SM00174">
    <property type="entry name" value="RHO"/>
    <property type="match status" value="1"/>
</dbReference>
<organism evidence="3 4">
    <name type="scientific">Rhynchophorus ferrugineus</name>
    <name type="common">Red palm weevil</name>
    <name type="synonym">Curculio ferrugineus</name>
    <dbReference type="NCBI Taxonomy" id="354439"/>
    <lineage>
        <taxon>Eukaryota</taxon>
        <taxon>Metazoa</taxon>
        <taxon>Ecdysozoa</taxon>
        <taxon>Arthropoda</taxon>
        <taxon>Hexapoda</taxon>
        <taxon>Insecta</taxon>
        <taxon>Pterygota</taxon>
        <taxon>Neoptera</taxon>
        <taxon>Endopterygota</taxon>
        <taxon>Coleoptera</taxon>
        <taxon>Polyphaga</taxon>
        <taxon>Cucujiformia</taxon>
        <taxon>Curculionidae</taxon>
        <taxon>Dryophthorinae</taxon>
        <taxon>Rhynchophorus</taxon>
    </lineage>
</organism>
<evidence type="ECO:0000256" key="1">
    <source>
        <dbReference type="ARBA" id="ARBA00006270"/>
    </source>
</evidence>
<dbReference type="PROSITE" id="PS51420">
    <property type="entry name" value="RHO"/>
    <property type="match status" value="1"/>
</dbReference>
<comment type="similarity">
    <text evidence="1">Belongs to the small GTPase superfamily. Rab family.</text>
</comment>
<protein>
    <submittedName>
        <fullName evidence="3">Uncharacterized protein</fullName>
    </submittedName>
</protein>
<reference evidence="3" key="1">
    <citation type="submission" date="2020-08" db="EMBL/GenBank/DDBJ databases">
        <title>Genome sequencing and assembly of the red palm weevil Rhynchophorus ferrugineus.</title>
        <authorList>
            <person name="Dias G.B."/>
            <person name="Bergman C.M."/>
            <person name="Manee M."/>
        </authorList>
    </citation>
    <scope>NUCLEOTIDE SEQUENCE</scope>
    <source>
        <strain evidence="3">AA-2017</strain>
        <tissue evidence="3">Whole larva</tissue>
    </source>
</reference>
<sequence>MRTVCGKVVVLGLQGVGKTTTVTRYIQKTFIQTKTPTIGASFFSCKVEIGDVCVKLQIWDTAGQERFKAMAPMFYRNANAALLLFDITNYDSFESMKGWVQELRRNVFETMLLCVVGNKIDLHDMRKVSKDEALQYANSIGATYHEVSAKTDQGVGLVFEFIAHELIKLSGEDLNHTLKVYENVEDHEVNKSSEQLATETGVVENVNLSIDSIAHGKSIRSKCC</sequence>
<dbReference type="SMART" id="SM00175">
    <property type="entry name" value="RAB"/>
    <property type="match status" value="1"/>
</dbReference>
<comment type="caution">
    <text evidence="3">The sequence shown here is derived from an EMBL/GenBank/DDBJ whole genome shotgun (WGS) entry which is preliminary data.</text>
</comment>
<dbReference type="OrthoDB" id="63533at2759"/>
<keyword evidence="4" id="KW-1185">Reference proteome</keyword>
<dbReference type="FunFam" id="3.40.50.300:FF:000808">
    <property type="entry name" value="Small GTP-binding protein, putative"/>
    <property type="match status" value="1"/>
</dbReference>
<dbReference type="InterPro" id="IPR027417">
    <property type="entry name" value="P-loop_NTPase"/>
</dbReference>
<dbReference type="NCBIfam" id="TIGR00231">
    <property type="entry name" value="small_GTP"/>
    <property type="match status" value="1"/>
</dbReference>
<dbReference type="AlphaFoldDB" id="A0A834ICN4"/>
<dbReference type="SMART" id="SM00176">
    <property type="entry name" value="RAN"/>
    <property type="match status" value="1"/>
</dbReference>
<dbReference type="PROSITE" id="PS51419">
    <property type="entry name" value="RAB"/>
    <property type="match status" value="1"/>
</dbReference>
<dbReference type="PRINTS" id="PR00449">
    <property type="entry name" value="RASTRNSFRMNG"/>
</dbReference>
<dbReference type="EMBL" id="JAACXV010009778">
    <property type="protein sequence ID" value="KAF7275575.1"/>
    <property type="molecule type" value="Genomic_DNA"/>
</dbReference>
<dbReference type="Gene3D" id="3.40.50.300">
    <property type="entry name" value="P-loop containing nucleotide triphosphate hydrolases"/>
    <property type="match status" value="1"/>
</dbReference>
<dbReference type="Proteomes" id="UP000625711">
    <property type="component" value="Unassembled WGS sequence"/>
</dbReference>
<keyword evidence="2" id="KW-0547">Nucleotide-binding</keyword>
<dbReference type="GO" id="GO:0005525">
    <property type="term" value="F:GTP binding"/>
    <property type="evidence" value="ECO:0007669"/>
    <property type="project" value="InterPro"/>
</dbReference>
<dbReference type="SMART" id="SM00173">
    <property type="entry name" value="RAS"/>
    <property type="match status" value="1"/>
</dbReference>
<accession>A0A834ICN4</accession>
<dbReference type="SUPFAM" id="SSF52540">
    <property type="entry name" value="P-loop containing nucleoside triphosphate hydrolases"/>
    <property type="match status" value="1"/>
</dbReference>
<evidence type="ECO:0000256" key="2">
    <source>
        <dbReference type="ARBA" id="ARBA00022741"/>
    </source>
</evidence>
<dbReference type="GO" id="GO:0003924">
    <property type="term" value="F:GTPase activity"/>
    <property type="evidence" value="ECO:0007669"/>
    <property type="project" value="InterPro"/>
</dbReference>
<proteinExistence type="inferred from homology"/>
<dbReference type="PROSITE" id="PS51421">
    <property type="entry name" value="RAS"/>
    <property type="match status" value="1"/>
</dbReference>
<dbReference type="PANTHER" id="PTHR47978">
    <property type="match status" value="1"/>
</dbReference>
<dbReference type="Pfam" id="PF00071">
    <property type="entry name" value="Ras"/>
    <property type="match status" value="1"/>
</dbReference>
<evidence type="ECO:0000313" key="3">
    <source>
        <dbReference type="EMBL" id="KAF7275575.1"/>
    </source>
</evidence>
<dbReference type="InterPro" id="IPR005225">
    <property type="entry name" value="Small_GTP-bd"/>
</dbReference>
<evidence type="ECO:0000313" key="4">
    <source>
        <dbReference type="Proteomes" id="UP000625711"/>
    </source>
</evidence>
<name>A0A834ICN4_RHYFE</name>